<feature type="compositionally biased region" description="Basic and acidic residues" evidence="12">
    <location>
        <begin position="1625"/>
        <end position="1642"/>
    </location>
</feature>
<dbReference type="CDD" id="cd17064">
    <property type="entry name" value="Ubl_TAFs_like"/>
    <property type="match status" value="1"/>
</dbReference>
<evidence type="ECO:0000256" key="9">
    <source>
        <dbReference type="ARBA" id="ARBA00023163"/>
    </source>
</evidence>
<keyword evidence="16" id="KW-1185">Reference proteome</keyword>
<evidence type="ECO:0000256" key="5">
    <source>
        <dbReference type="ARBA" id="ARBA00023015"/>
    </source>
</evidence>
<evidence type="ECO:0000256" key="2">
    <source>
        <dbReference type="ARBA" id="ARBA00009064"/>
    </source>
</evidence>
<evidence type="ECO:0000256" key="10">
    <source>
        <dbReference type="ARBA" id="ARBA00023242"/>
    </source>
</evidence>
<name>A0A5N6QSI2_9ROSI</name>
<evidence type="ECO:0000256" key="11">
    <source>
        <dbReference type="PROSITE-ProRule" id="PRU00035"/>
    </source>
</evidence>
<dbReference type="Pfam" id="PF19278">
    <property type="entry name" value="Hydant_A_C"/>
    <property type="match status" value="1"/>
</dbReference>
<dbReference type="SMART" id="SM00297">
    <property type="entry name" value="BROMO"/>
    <property type="match status" value="1"/>
</dbReference>
<feature type="region of interest" description="Disordered" evidence="12">
    <location>
        <begin position="1518"/>
        <end position="1547"/>
    </location>
</feature>
<dbReference type="InterPro" id="IPR009067">
    <property type="entry name" value="TAF_II_230-bd"/>
</dbReference>
<dbReference type="InterPro" id="IPR008040">
    <property type="entry name" value="Hydant_A_N"/>
</dbReference>
<keyword evidence="9" id="KW-0804">Transcription</keyword>
<dbReference type="SUPFAM" id="SSF47370">
    <property type="entry name" value="Bromodomain"/>
    <property type="match status" value="1"/>
</dbReference>
<dbReference type="Gene3D" id="1.20.920.10">
    <property type="entry name" value="Bromodomain-like"/>
    <property type="match status" value="1"/>
</dbReference>
<dbReference type="PRINTS" id="PR00503">
    <property type="entry name" value="BROMODOMAIN"/>
</dbReference>
<dbReference type="Pfam" id="PF02538">
    <property type="entry name" value="Hydantoinase_B"/>
    <property type="match status" value="1"/>
</dbReference>
<evidence type="ECO:0000313" key="15">
    <source>
        <dbReference type="EMBL" id="KAE8009250.1"/>
    </source>
</evidence>
<dbReference type="SUPFAM" id="SSF47055">
    <property type="entry name" value="TAF(II)230 TBP-binding fragment"/>
    <property type="match status" value="1"/>
</dbReference>
<dbReference type="Pfam" id="PF12157">
    <property type="entry name" value="DUF3591"/>
    <property type="match status" value="1"/>
</dbReference>
<evidence type="ECO:0000259" key="13">
    <source>
        <dbReference type="PROSITE" id="PS50014"/>
    </source>
</evidence>
<proteinExistence type="inferred from homology"/>
<dbReference type="InterPro" id="IPR001487">
    <property type="entry name" value="Bromodomain"/>
</dbReference>
<dbReference type="Proteomes" id="UP000327013">
    <property type="component" value="Chromosome 2"/>
</dbReference>
<dbReference type="PROSITE" id="PS50014">
    <property type="entry name" value="BROMODOMAIN_2"/>
    <property type="match status" value="1"/>
</dbReference>
<dbReference type="GO" id="GO:0017168">
    <property type="term" value="F:5-oxoprolinase (ATP-hydrolyzing) activity"/>
    <property type="evidence" value="ECO:0007669"/>
    <property type="project" value="TreeGrafter"/>
</dbReference>
<dbReference type="OrthoDB" id="21449at2759"/>
<dbReference type="InterPro" id="IPR022591">
    <property type="entry name" value="TAF1_HAT_dom"/>
</dbReference>
<protein>
    <recommendedName>
        <fullName evidence="17">Transcription initiation factor TFIID subunit 1</fullName>
    </recommendedName>
</protein>
<keyword evidence="6" id="KW-0175">Coiled coil</keyword>
<dbReference type="EMBL" id="CM017322">
    <property type="protein sequence ID" value="KAE8009250.1"/>
    <property type="molecule type" value="Genomic_DNA"/>
</dbReference>
<comment type="similarity">
    <text evidence="3">Belongs to the oxoprolinase family.</text>
</comment>
<dbReference type="InterPro" id="IPR029071">
    <property type="entry name" value="Ubiquitin-like_domsf"/>
</dbReference>
<dbReference type="GO" id="GO:0006325">
    <property type="term" value="P:chromatin organization"/>
    <property type="evidence" value="ECO:0007669"/>
    <property type="project" value="UniProtKB-KW"/>
</dbReference>
<feature type="compositionally biased region" description="Polar residues" evidence="12">
    <location>
        <begin position="395"/>
        <end position="410"/>
    </location>
</feature>
<dbReference type="GO" id="GO:0005829">
    <property type="term" value="C:cytosol"/>
    <property type="evidence" value="ECO:0007669"/>
    <property type="project" value="TreeGrafter"/>
</dbReference>
<evidence type="ECO:0000256" key="6">
    <source>
        <dbReference type="ARBA" id="ARBA00023054"/>
    </source>
</evidence>
<reference evidence="15 16" key="1">
    <citation type="submission" date="2019-06" db="EMBL/GenBank/DDBJ databases">
        <title>A chromosomal-level reference genome of Carpinus fangiana (Coryloideae, Betulaceae).</title>
        <authorList>
            <person name="Yang X."/>
            <person name="Wang Z."/>
            <person name="Zhang L."/>
            <person name="Hao G."/>
            <person name="Liu J."/>
            <person name="Yang Y."/>
        </authorList>
    </citation>
    <scope>NUCLEOTIDE SEQUENCE [LARGE SCALE GENOMIC DNA]</scope>
    <source>
        <strain evidence="15">Cfa_2016G</strain>
        <tissue evidence="15">Leaf</tissue>
    </source>
</reference>
<dbReference type="PANTHER" id="PTHR11365:SF2">
    <property type="entry name" value="5-OXOPROLINASE"/>
    <property type="match status" value="1"/>
</dbReference>
<gene>
    <name evidence="15" type="ORF">FH972_005699</name>
</gene>
<dbReference type="InterPro" id="IPR045079">
    <property type="entry name" value="Oxoprolinase-like"/>
</dbReference>
<evidence type="ECO:0000256" key="4">
    <source>
        <dbReference type="ARBA" id="ARBA00022853"/>
    </source>
</evidence>
<dbReference type="Pfam" id="PF00439">
    <property type="entry name" value="Bromodomain"/>
    <property type="match status" value="1"/>
</dbReference>
<comment type="subcellular location">
    <subcellularLocation>
        <location evidence="1">Nucleus</location>
    </subcellularLocation>
</comment>
<dbReference type="PANTHER" id="PTHR11365">
    <property type="entry name" value="5-OXOPROLINASE RELATED"/>
    <property type="match status" value="1"/>
</dbReference>
<feature type="region of interest" description="Disordered" evidence="12">
    <location>
        <begin position="395"/>
        <end position="420"/>
    </location>
</feature>
<comment type="similarity">
    <text evidence="2">Belongs to the TAF1 family.</text>
</comment>
<dbReference type="PROSITE" id="PS50053">
    <property type="entry name" value="UBIQUITIN_2"/>
    <property type="match status" value="1"/>
</dbReference>
<keyword evidence="7 11" id="KW-0103">Bromodomain</keyword>
<dbReference type="Pfam" id="PF00240">
    <property type="entry name" value="ubiquitin"/>
    <property type="match status" value="1"/>
</dbReference>
<evidence type="ECO:0000256" key="7">
    <source>
        <dbReference type="ARBA" id="ARBA00023117"/>
    </source>
</evidence>
<dbReference type="PROSITE" id="PS00633">
    <property type="entry name" value="BROMODOMAIN_1"/>
    <property type="match status" value="1"/>
</dbReference>
<sequence length="3051" mass="339076">MFDLPDDEEEYEEAGGGNRFLGFMFGNVDNSGDLDVDYLDEDAKEHLAALADKLGPSLTDIDLSVKSPRTPADAAEQDYDEKAEDAVDYEDIDEQYEGPEIQPATEEDHLLPKKEYFSAEVSFGTLKPTSVFDDENYDEELEQEDERVDNNLQVQTISLTGEQAEYPRVVSESEKSLENDPQVSSLDDGNLDVDVEEFQQEAPQNQEETLDEKGSAPLPVLCIENGMVILRFSEIFGIHEPMKKGEKRDHRYSIPKDRHKSMDVSYIVEEDEEAFLKDAGRGYSFMKQAHIIGHDVSVLYDDDREEATFGVHQGDASLASEDDGQKKDSCLSAEPMKKGVVGNVSTGVQSPQCLGFYPLDQQDWEEGILWDSSPIASDNSIESCDISGPDLEASVTETELQTGPQNSLSDPQVDPDANDHRHLLCISPNLLEPMSSRNSSGHTDLPFSSSSYHPQLLRLECRLEVDVPNNADSRKENAGEVLHQSDDLRRFRKLTSQYRDMLEESWLDKIIWETDRPIEKPKLIHDLQDEQMLFEVFDCKDDKHVGLHAGAMIITHSIKSRNGDSCEQPGHGGQSGWRYVANDKHYSNRKTSQKIKSNSEKRMAHGVKVFHSQTALMLQTMKLKLSNKELANFHRPKALWYPHDNEVAVKEQRKLPIRGPMKIIVKSLGGRGIKLHVDAEETVSSVKAKASKKLDFKLSETVKLYYLGKALEDHGSLSSQNVLPNSLLHLVRTKIYLLPRAQKLPGENKSLRPPGAFKKKSDLSVKDGHVFLMEYCEERPLLLGNAGMGARLCTYYQKSAPDDQSGSLLRNGNSSLGHVIVLDTADKSPFLGDIKAGSSQSSLETNMYRAPIFSHKVPSTDYLLVRSAKGKLSIRRIDRVDVVGQQEPLMEVMSPGSKALQTYMGNRLLVYMAREFRNFEKRHLLPRIRADELPGQFPYLSEAIIRKKLREHANLQKGPNGQWVWVKKRNFRIWSEDELREKVKPEDVCAYESMQAGIYRLKHLGISATLPNSISSAMSRLPDEAIVLAAASHIERELQITPWNLKNIERLEITGVGDPSGRGLGFSYVRTVPKAPMSSAMVKKKITSGRGGPTVTGTDADLRRLSMEAAREVLLKFDVSEEEIAKLTRWHRIAMIRKLSSEQAASGVQIDPTTISKYARGQRMSFLQLQQQTREKCQEIWERQVQSLSVLDRENESDSEGNSDLDSFAGDLENLLDAEECEEEVGNYESNYDKVDGVKGLKMRRRPSSAQAEEEKEDDAAEAAELCKLLMDDNDAERRKKKKTRVVREEGGLALGSQPNFAFENSDRMKQAGIAQPDGSYTSKDNFNNDMKEVENVLMKRSKYGKVNAIKKNDIANIGLVSKKLKISGDKVKVFKEKKSARESFVCGACGQLGHMRTNKNCPKYGEDLEAHLETADLEKASIKLKSLDPSSQSQQKTQTKKLISKSATKIAVVEASEGEKSSLKAKVLPVKFKCGSVDKVSDNVSVEVAPSSDQPVTSNSDTGKSIVKVNKIVIPNKTKPEDAETPKPSIVIRPPTNTAKDQLESHKRSIVIRPQTETDREQPQKKIIIKRPKEIIDVDQVSQDGSTGVEYRKTKRIVELSNIEKHRKQDNKYLAEESAKRKEYIEDPRTRSDKRMPERDRSTKRRPVVELGRYGAEYAPPTKRRRGGEVGLANILERIVETLKDRYEVSYLFLKPVSKKEAPDYYDIIQHPMDLSTVKEKVRKLHYRSREDFRHDVWQITYNAHIYNDGRNPGIPPLADQLLELCDYLLMENDESLTEAEAGMGSFNEGKLRFCIDRGGTFTDVYAEIPGQHDGRVLKLLSVDPSNYDDAPIEGIRRILEEFTGERIPRTSKIPTDRIEWIRMGTTVATNALLERKGERIALCVTRGFRDLLQIGNQARPSIFDLTVSKPSNLYEEVIEVDERIELVRDEEESSASASLVTRGVSGELVRVGKPLNEDALKPLLKGLLEKGIRCLAVVLMHSYTYPQHELALEKLATSLGFRHVSLSSALTPMVRAVPRGLTASVDAYLTPVIKQYLSGFISKFDEGLGKVNVLFMQSDGGLAPESRFSGHKAVLSGPAGGVVGYSQTLFDHETEKPLIGFDMGGTSTDVSRYAGSYEQVLETQIAGAIIQAPQLDINTVAAGGGSKLMFKFGAFRVGPESVGAHPGPVCYRKGGELAVTDANLVLGFVIPDYFPSIFGPNEDLPLDIKATREEFEKLAREINSYRKSQDPSAKDMTVEEIALGFVNVANETMCRPIRQLTEMKGHETRNHALACFGGAGPQHACAIARSLGMKEVLIHRFCGILSAYGMGLADVVEEAQEPYSAVYGPESVPEASRRESMLLKQVQLKLQEQGFREENITTETYLNLRYEGTDTAIMVKRQIAEDGSASDYAVEFVKLFQQEYGFKLQNRNILICDVRVRGIGVTNILKPLDLEPVSGVPKVEGHYKVYFGNGWHDTPLFKLENLGHGHVLSGPSIIMNGNSTVIVEPKCRAIITKYGNIKIELESTSKTMKIEEKVADVVQLSIFNHRFMGIAEQMGRTLQRTSISTNIKERLDFSCALFGPDGGLVANAPHVPVHLGAMSSTVQWQLNYWGDNLNEGDVLVTNHPCAGGSHLPDITVITPVFDNGRLVFFVASRGHHAEIGGITPGSMPPFSKSIWEEGAAIKAFKLVEKGIFQEEGIVKLLQFPFSAEAVHKIPGTRRLQDNLSDLRAQVAANRRGISLIKELIEQYGLETVQAYMTYVQLNAEEAVREMLKSVATRVSSQSSKLGDGNSVSIEEEDYMDDGSVIHLKLTIDSNKGEAIFDFSGTSPEVYGNWNAPEAVTAAAVIYCLRCLVDVDIPLNQGCLAPVKIHIPAGSFLSPSDKAAVVGGNVLTSQRITDVVLTAFQACACSQGCMNNLTFGDDTFGYYETIGGGSGAGPSWDGTSGVQCHMTNTRMTDPEIFEQRYPVLLHKFGLRENSGGTGIHRGGDGLVREIEFRHPVVVSILSERRVHAPRGLKGGKDGARGANYLITKDKRIVYLGGKNTVEVEAGEILQILTPGGGGWGSL</sequence>
<dbReference type="CDD" id="cd04369">
    <property type="entry name" value="Bromodomain"/>
    <property type="match status" value="1"/>
</dbReference>
<dbReference type="GO" id="GO:0005634">
    <property type="term" value="C:nucleus"/>
    <property type="evidence" value="ECO:0007669"/>
    <property type="project" value="UniProtKB-SubCell"/>
</dbReference>
<dbReference type="SUPFAM" id="SSF54236">
    <property type="entry name" value="Ubiquitin-like"/>
    <property type="match status" value="1"/>
</dbReference>
<dbReference type="InterPro" id="IPR002821">
    <property type="entry name" value="Hydantoinase_A"/>
</dbReference>
<feature type="domain" description="Bromo" evidence="13">
    <location>
        <begin position="1686"/>
        <end position="1756"/>
    </location>
</feature>
<keyword evidence="5" id="KW-0805">Transcription regulation</keyword>
<dbReference type="Gene3D" id="3.10.20.90">
    <property type="entry name" value="Phosphatidylinositol 3-kinase Catalytic Subunit, Chain A, domain 1"/>
    <property type="match status" value="1"/>
</dbReference>
<evidence type="ECO:0008006" key="17">
    <source>
        <dbReference type="Google" id="ProtNLM"/>
    </source>
</evidence>
<dbReference type="InterPro" id="IPR049517">
    <property type="entry name" value="ACX-like_C"/>
</dbReference>
<evidence type="ECO:0000313" key="16">
    <source>
        <dbReference type="Proteomes" id="UP000327013"/>
    </source>
</evidence>
<dbReference type="InterPro" id="IPR000626">
    <property type="entry name" value="Ubiquitin-like_dom"/>
</dbReference>
<keyword evidence="8" id="KW-0010">Activator</keyword>
<feature type="domain" description="Ubiquitin-like" evidence="14">
    <location>
        <begin position="661"/>
        <end position="731"/>
    </location>
</feature>
<keyword evidence="10" id="KW-0539">Nucleus</keyword>
<dbReference type="InterPro" id="IPR036427">
    <property type="entry name" value="Bromodomain-like_sf"/>
</dbReference>
<evidence type="ECO:0000256" key="1">
    <source>
        <dbReference type="ARBA" id="ARBA00004123"/>
    </source>
</evidence>
<dbReference type="FunFam" id="1.20.920.10:FF:000043">
    <property type="entry name" value="Transcription initiation factor TFIID subunit 1"/>
    <property type="match status" value="1"/>
</dbReference>
<evidence type="ECO:0000256" key="12">
    <source>
        <dbReference type="SAM" id="MobiDB-lite"/>
    </source>
</evidence>
<keyword evidence="4" id="KW-0156">Chromatin regulator</keyword>
<feature type="region of interest" description="Disordered" evidence="12">
    <location>
        <begin position="164"/>
        <end position="189"/>
    </location>
</feature>
<dbReference type="Pfam" id="PF05378">
    <property type="entry name" value="Hydant_A_N"/>
    <property type="match status" value="1"/>
</dbReference>
<dbReference type="GO" id="GO:0006749">
    <property type="term" value="P:glutathione metabolic process"/>
    <property type="evidence" value="ECO:0007669"/>
    <property type="project" value="TreeGrafter"/>
</dbReference>
<accession>A0A5N6QSI2</accession>
<dbReference type="SMART" id="SM00213">
    <property type="entry name" value="UBQ"/>
    <property type="match status" value="1"/>
</dbReference>
<dbReference type="InterPro" id="IPR003692">
    <property type="entry name" value="Hydantoinase_B"/>
</dbReference>
<evidence type="ECO:0000259" key="14">
    <source>
        <dbReference type="PROSITE" id="PS50053"/>
    </source>
</evidence>
<organism evidence="15 16">
    <name type="scientific">Carpinus fangiana</name>
    <dbReference type="NCBI Taxonomy" id="176857"/>
    <lineage>
        <taxon>Eukaryota</taxon>
        <taxon>Viridiplantae</taxon>
        <taxon>Streptophyta</taxon>
        <taxon>Embryophyta</taxon>
        <taxon>Tracheophyta</taxon>
        <taxon>Spermatophyta</taxon>
        <taxon>Magnoliopsida</taxon>
        <taxon>eudicotyledons</taxon>
        <taxon>Gunneridae</taxon>
        <taxon>Pentapetalae</taxon>
        <taxon>rosids</taxon>
        <taxon>fabids</taxon>
        <taxon>Fagales</taxon>
        <taxon>Betulaceae</taxon>
        <taxon>Carpinus</taxon>
    </lineage>
</organism>
<dbReference type="Pfam" id="PF09247">
    <property type="entry name" value="TBP-binding"/>
    <property type="match status" value="1"/>
</dbReference>
<dbReference type="InterPro" id="IPR036741">
    <property type="entry name" value="TAFII-230_TBP-bd_sf"/>
</dbReference>
<feature type="region of interest" description="Disordered" evidence="12">
    <location>
        <begin position="59"/>
        <end position="83"/>
    </location>
</feature>
<dbReference type="Pfam" id="PF01968">
    <property type="entry name" value="Hydantoinase_A"/>
    <property type="match status" value="1"/>
</dbReference>
<dbReference type="InterPro" id="IPR018359">
    <property type="entry name" value="Bromodomain_CS"/>
</dbReference>
<dbReference type="FunFam" id="3.10.20.90:FF:000223">
    <property type="entry name" value="Transcription initiation factor TFIID subunit 1"/>
    <property type="match status" value="1"/>
</dbReference>
<evidence type="ECO:0000256" key="8">
    <source>
        <dbReference type="ARBA" id="ARBA00023159"/>
    </source>
</evidence>
<evidence type="ECO:0000256" key="3">
    <source>
        <dbReference type="ARBA" id="ARBA00010403"/>
    </source>
</evidence>
<feature type="region of interest" description="Disordered" evidence="12">
    <location>
        <begin position="1625"/>
        <end position="1646"/>
    </location>
</feature>